<sequence>MASSGANDSYDFCEFCRINHDHGRKHVYSKRHKDRIQSALRRFCKKIKEAKSEIKKPTVSNNTSLLEVNFWCYMCAQEIQKHGKDFSNKDIILNFKGFIVHLLSADHLKNVKQFLWEHKLDKNEKDKYIFTEDHWIKYQQSIKSVVTEFKNNKKKIFQEKVMKMVNVEEKRQQLLQPEKTDFHGNSDMIAFTSVCNSRSQITASYPLYQHSSSDYYSIQGKPSTNTLPAATSASVLPHSVPSSPKPDSGQIIPTSSQSTPVLPWLQTSMTTNTVGISVNEKTKESQMCSHVKTVSIKSSGGLTVIQRQGNSKDGNIHTGALPPWLQDDEEKVPVIGPTEEDFLKHLERERKRKLNPNRVGANFDHKIPTNDEWLPSFGRVWNQGRRWQSR</sequence>
<gene>
    <name evidence="3" type="primary">LOC102802946</name>
</gene>
<organism evidence="2 3">
    <name type="scientific">Saccoglossus kowalevskii</name>
    <name type="common">Acorn worm</name>
    <dbReference type="NCBI Taxonomy" id="10224"/>
    <lineage>
        <taxon>Eukaryota</taxon>
        <taxon>Metazoa</taxon>
        <taxon>Hemichordata</taxon>
        <taxon>Enteropneusta</taxon>
        <taxon>Harrimaniidae</taxon>
        <taxon>Saccoglossus</taxon>
    </lineage>
</organism>
<evidence type="ECO:0000313" key="2">
    <source>
        <dbReference type="Proteomes" id="UP000694865"/>
    </source>
</evidence>
<dbReference type="Pfam" id="PF14968">
    <property type="entry name" value="CCDC84"/>
    <property type="match status" value="1"/>
</dbReference>
<evidence type="ECO:0000313" key="3">
    <source>
        <dbReference type="RefSeq" id="XP_006811383.1"/>
    </source>
</evidence>
<accession>A0ABM0LUE2</accession>
<proteinExistence type="predicted"/>
<dbReference type="Proteomes" id="UP000694865">
    <property type="component" value="Unplaced"/>
</dbReference>
<dbReference type="GeneID" id="102802946"/>
<dbReference type="InterPro" id="IPR028015">
    <property type="entry name" value="CCDC84-like"/>
</dbReference>
<dbReference type="PANTHER" id="PTHR31198">
    <property type="entry name" value="COILED-COIL DOMAIN-CONTAINING PROTEIN 84"/>
    <property type="match status" value="1"/>
</dbReference>
<keyword evidence="2" id="KW-1185">Reference proteome</keyword>
<evidence type="ECO:0000256" key="1">
    <source>
        <dbReference type="SAM" id="MobiDB-lite"/>
    </source>
</evidence>
<name>A0ABM0LUE2_SACKO</name>
<reference evidence="3" key="1">
    <citation type="submission" date="2025-08" db="UniProtKB">
        <authorList>
            <consortium name="RefSeq"/>
        </authorList>
    </citation>
    <scope>IDENTIFICATION</scope>
    <source>
        <tissue evidence="3">Testes</tissue>
    </source>
</reference>
<dbReference type="RefSeq" id="XP_006811383.1">
    <property type="nucleotide sequence ID" value="XM_006811320.1"/>
</dbReference>
<feature type="region of interest" description="Disordered" evidence="1">
    <location>
        <begin position="228"/>
        <end position="258"/>
    </location>
</feature>
<dbReference type="PANTHER" id="PTHR31198:SF1">
    <property type="entry name" value="CENTROSOMAL AT-AC SPLICING FACTOR"/>
    <property type="match status" value="1"/>
</dbReference>
<protein>
    <submittedName>
        <fullName evidence="3">Coiled-coil domain-containing protein 84-like</fullName>
    </submittedName>
</protein>